<dbReference type="EMBL" id="MU394356">
    <property type="protein sequence ID" value="KAI6083187.1"/>
    <property type="molecule type" value="Genomic_DNA"/>
</dbReference>
<comment type="caution">
    <text evidence="1">The sequence shown here is derived from an EMBL/GenBank/DDBJ whole genome shotgun (WGS) entry which is preliminary data.</text>
</comment>
<evidence type="ECO:0000313" key="2">
    <source>
        <dbReference type="Proteomes" id="UP001497680"/>
    </source>
</evidence>
<protein>
    <submittedName>
        <fullName evidence="1">Uncharacterized protein</fullName>
    </submittedName>
</protein>
<keyword evidence="2" id="KW-1185">Reference proteome</keyword>
<accession>A0ACC0CS89</accession>
<gene>
    <name evidence="1" type="ORF">F4821DRAFT_195994</name>
</gene>
<organism evidence="1 2">
    <name type="scientific">Hypoxylon rubiginosum</name>
    <dbReference type="NCBI Taxonomy" id="110542"/>
    <lineage>
        <taxon>Eukaryota</taxon>
        <taxon>Fungi</taxon>
        <taxon>Dikarya</taxon>
        <taxon>Ascomycota</taxon>
        <taxon>Pezizomycotina</taxon>
        <taxon>Sordariomycetes</taxon>
        <taxon>Xylariomycetidae</taxon>
        <taxon>Xylariales</taxon>
        <taxon>Hypoxylaceae</taxon>
        <taxon>Hypoxylon</taxon>
    </lineage>
</organism>
<evidence type="ECO:0000313" key="1">
    <source>
        <dbReference type="EMBL" id="KAI6083187.1"/>
    </source>
</evidence>
<reference evidence="1 2" key="1">
    <citation type="journal article" date="2022" name="New Phytol.">
        <title>Ecological generalism drives hyperdiversity of secondary metabolite gene clusters in xylarialean endophytes.</title>
        <authorList>
            <person name="Franco M.E.E."/>
            <person name="Wisecaver J.H."/>
            <person name="Arnold A.E."/>
            <person name="Ju Y.M."/>
            <person name="Slot J.C."/>
            <person name="Ahrendt S."/>
            <person name="Moore L.P."/>
            <person name="Eastman K.E."/>
            <person name="Scott K."/>
            <person name="Konkel Z."/>
            <person name="Mondo S.J."/>
            <person name="Kuo A."/>
            <person name="Hayes R.D."/>
            <person name="Haridas S."/>
            <person name="Andreopoulos B."/>
            <person name="Riley R."/>
            <person name="LaButti K."/>
            <person name="Pangilinan J."/>
            <person name="Lipzen A."/>
            <person name="Amirebrahimi M."/>
            <person name="Yan J."/>
            <person name="Adam C."/>
            <person name="Keymanesh K."/>
            <person name="Ng V."/>
            <person name="Louie K."/>
            <person name="Northen T."/>
            <person name="Drula E."/>
            <person name="Henrissat B."/>
            <person name="Hsieh H.M."/>
            <person name="Youens-Clark K."/>
            <person name="Lutzoni F."/>
            <person name="Miadlikowska J."/>
            <person name="Eastwood D.C."/>
            <person name="Hamelin R.C."/>
            <person name="Grigoriev I.V."/>
            <person name="U'Ren J.M."/>
        </authorList>
    </citation>
    <scope>NUCLEOTIDE SEQUENCE [LARGE SCALE GENOMIC DNA]</scope>
    <source>
        <strain evidence="1 2">ER1909</strain>
    </source>
</reference>
<dbReference type="Proteomes" id="UP001497680">
    <property type="component" value="Unassembled WGS sequence"/>
</dbReference>
<sequence length="84" mass="10054">MRWTSWLFLMEDYFVDRLLRSRAFHGIVRRVHKTIHDMKHGRDPSEPLREGEATKESSKGFLSHFADEVRNQARETMGIRRPKD</sequence>
<name>A0ACC0CS89_9PEZI</name>
<proteinExistence type="predicted"/>